<name>A0ABV6J422_9BACL</name>
<evidence type="ECO:0008006" key="3">
    <source>
        <dbReference type="Google" id="ProtNLM"/>
    </source>
</evidence>
<sequence length="310" mass="36208">MNTELQQTYRNVMETFVERVRQDSHILAVFVGGSLSYDEVWEKSDIDVYMVCDDEKRPYAAFHLVEQGICISTNVVSRAEFRKTFERVIQTSSLHSYLYKSTLVYCKDEAVRELYEQLRYVGDRDRSIQLLQLGAVAIVQLEKAEKWIAVKRDAAYSFIWMMDVVRSLAQIEVVMHRDIPTREVIHQALKYNPVFFEAMYTELVHGPKNESIMQHAVRQADAYLMERKDTVFHLIFDYLAGESDVRPFSELMLHMKQKHRMEDGLLVHATEWLAEKGYIFKASSPVRLTPKSRVEVDELAYFDGRMHGDA</sequence>
<evidence type="ECO:0000313" key="1">
    <source>
        <dbReference type="EMBL" id="MFC0390557.1"/>
    </source>
</evidence>
<keyword evidence="2" id="KW-1185">Reference proteome</keyword>
<organism evidence="1 2">
    <name type="scientific">Paenibacillus mendelii</name>
    <dbReference type="NCBI Taxonomy" id="206163"/>
    <lineage>
        <taxon>Bacteria</taxon>
        <taxon>Bacillati</taxon>
        <taxon>Bacillota</taxon>
        <taxon>Bacilli</taxon>
        <taxon>Bacillales</taxon>
        <taxon>Paenibacillaceae</taxon>
        <taxon>Paenibacillus</taxon>
    </lineage>
</organism>
<evidence type="ECO:0000313" key="2">
    <source>
        <dbReference type="Proteomes" id="UP001589818"/>
    </source>
</evidence>
<dbReference type="SUPFAM" id="SSF81301">
    <property type="entry name" value="Nucleotidyltransferase"/>
    <property type="match status" value="1"/>
</dbReference>
<accession>A0ABV6J422</accession>
<dbReference type="Proteomes" id="UP001589818">
    <property type="component" value="Unassembled WGS sequence"/>
</dbReference>
<proteinExistence type="predicted"/>
<protein>
    <recommendedName>
        <fullName evidence="3">Polymerase beta nucleotidyltransferase domain-containing protein</fullName>
    </recommendedName>
</protein>
<dbReference type="RefSeq" id="WP_204820173.1">
    <property type="nucleotide sequence ID" value="NZ_JANHOF010000010.1"/>
</dbReference>
<dbReference type="Gene3D" id="3.30.460.10">
    <property type="entry name" value="Beta Polymerase, domain 2"/>
    <property type="match status" value="1"/>
</dbReference>
<dbReference type="InterPro" id="IPR043519">
    <property type="entry name" value="NT_sf"/>
</dbReference>
<dbReference type="EMBL" id="JBHLVF010000008">
    <property type="protein sequence ID" value="MFC0390557.1"/>
    <property type="molecule type" value="Genomic_DNA"/>
</dbReference>
<comment type="caution">
    <text evidence="1">The sequence shown here is derived from an EMBL/GenBank/DDBJ whole genome shotgun (WGS) entry which is preliminary data.</text>
</comment>
<gene>
    <name evidence="1" type="ORF">ACFFJ8_04100</name>
</gene>
<reference evidence="1 2" key="1">
    <citation type="submission" date="2024-09" db="EMBL/GenBank/DDBJ databases">
        <authorList>
            <person name="Sun Q."/>
            <person name="Mori K."/>
        </authorList>
    </citation>
    <scope>NUCLEOTIDE SEQUENCE [LARGE SCALE GENOMIC DNA]</scope>
    <source>
        <strain evidence="1 2">CCM 4839</strain>
    </source>
</reference>